<name>A0ABW4SC61_9BACL</name>
<dbReference type="EMBL" id="JBHUGI010000001">
    <property type="protein sequence ID" value="MFD1926494.1"/>
    <property type="molecule type" value="Genomic_DNA"/>
</dbReference>
<protein>
    <submittedName>
        <fullName evidence="1">Uncharacterized protein</fullName>
    </submittedName>
</protein>
<sequence length="74" mass="8704">MATKEQRQNKQMVERLLLIEGIEYDNWVDEFHTSYIQSNQKLIFEALDSKINKGKEKKENVIVTDKNVPSSTNF</sequence>
<accession>A0ABW4SC61</accession>
<dbReference type="RefSeq" id="WP_381535140.1">
    <property type="nucleotide sequence ID" value="NZ_JBHUGI010000001.1"/>
</dbReference>
<evidence type="ECO:0000313" key="2">
    <source>
        <dbReference type="Proteomes" id="UP001597218"/>
    </source>
</evidence>
<evidence type="ECO:0000313" key="1">
    <source>
        <dbReference type="EMBL" id="MFD1926494.1"/>
    </source>
</evidence>
<comment type="caution">
    <text evidence="1">The sequence shown here is derived from an EMBL/GenBank/DDBJ whole genome shotgun (WGS) entry which is preliminary data.</text>
</comment>
<proteinExistence type="predicted"/>
<gene>
    <name evidence="1" type="ORF">ACFSFY_00205</name>
</gene>
<dbReference type="Proteomes" id="UP001597218">
    <property type="component" value="Unassembled WGS sequence"/>
</dbReference>
<keyword evidence="2" id="KW-1185">Reference proteome</keyword>
<reference evidence="2" key="1">
    <citation type="journal article" date="2019" name="Int. J. Syst. Evol. Microbiol.">
        <title>The Global Catalogue of Microorganisms (GCM) 10K type strain sequencing project: providing services to taxonomists for standard genome sequencing and annotation.</title>
        <authorList>
            <consortium name="The Broad Institute Genomics Platform"/>
            <consortium name="The Broad Institute Genome Sequencing Center for Infectious Disease"/>
            <person name="Wu L."/>
            <person name="Ma J."/>
        </authorList>
    </citation>
    <scope>NUCLEOTIDE SEQUENCE [LARGE SCALE GENOMIC DNA]</scope>
    <source>
        <strain evidence="2">CGMCC 4.7177</strain>
    </source>
</reference>
<organism evidence="1 2">
    <name type="scientific">Sporosarcina siberiensis</name>
    <dbReference type="NCBI Taxonomy" id="1365606"/>
    <lineage>
        <taxon>Bacteria</taxon>
        <taxon>Bacillati</taxon>
        <taxon>Bacillota</taxon>
        <taxon>Bacilli</taxon>
        <taxon>Bacillales</taxon>
        <taxon>Caryophanaceae</taxon>
        <taxon>Sporosarcina</taxon>
    </lineage>
</organism>